<keyword evidence="14" id="KW-1185">Reference proteome</keyword>
<name>A0ABV7JZ63_9ALTE</name>
<evidence type="ECO:0000256" key="3">
    <source>
        <dbReference type="ARBA" id="ARBA00022448"/>
    </source>
</evidence>
<dbReference type="PANTHER" id="PTHR33446">
    <property type="entry name" value="PROTEIN TONB-RELATED"/>
    <property type="match status" value="1"/>
</dbReference>
<feature type="chain" id="PRO_5046634127" description="Protein TonB" evidence="11">
    <location>
        <begin position="23"/>
        <end position="130"/>
    </location>
</feature>
<keyword evidence="5 10" id="KW-0997">Cell inner membrane</keyword>
<keyword evidence="4 10" id="KW-1003">Cell membrane</keyword>
<dbReference type="PANTHER" id="PTHR33446:SF14">
    <property type="entry name" value="PROTEIN TONB"/>
    <property type="match status" value="1"/>
</dbReference>
<keyword evidence="8" id="KW-1133">Transmembrane helix</keyword>
<comment type="similarity">
    <text evidence="2 10">Belongs to the TonB family.</text>
</comment>
<keyword evidence="7 10" id="KW-0653">Protein transport</keyword>
<keyword evidence="10" id="KW-0735">Signal-anchor</keyword>
<evidence type="ECO:0000256" key="7">
    <source>
        <dbReference type="ARBA" id="ARBA00022927"/>
    </source>
</evidence>
<dbReference type="InterPro" id="IPR006260">
    <property type="entry name" value="TonB/TolA_C"/>
</dbReference>
<feature type="signal peptide" evidence="11">
    <location>
        <begin position="1"/>
        <end position="22"/>
    </location>
</feature>
<evidence type="ECO:0000256" key="9">
    <source>
        <dbReference type="ARBA" id="ARBA00023136"/>
    </source>
</evidence>
<dbReference type="PRINTS" id="PR01374">
    <property type="entry name" value="TONBPROTEIN"/>
</dbReference>
<evidence type="ECO:0000256" key="5">
    <source>
        <dbReference type="ARBA" id="ARBA00022519"/>
    </source>
</evidence>
<organism evidence="13 14">
    <name type="scientific">Alteromonas oceani</name>
    <dbReference type="NCBI Taxonomy" id="2071609"/>
    <lineage>
        <taxon>Bacteria</taxon>
        <taxon>Pseudomonadati</taxon>
        <taxon>Pseudomonadota</taxon>
        <taxon>Gammaproteobacteria</taxon>
        <taxon>Alteromonadales</taxon>
        <taxon>Alteromonadaceae</taxon>
        <taxon>Alteromonas/Salinimonas group</taxon>
        <taxon>Alteromonas</taxon>
    </lineage>
</organism>
<dbReference type="InterPro" id="IPR003538">
    <property type="entry name" value="TonB"/>
</dbReference>
<evidence type="ECO:0000256" key="8">
    <source>
        <dbReference type="ARBA" id="ARBA00022989"/>
    </source>
</evidence>
<keyword evidence="3 10" id="KW-0813">Transport</keyword>
<dbReference type="RefSeq" id="WP_123327296.1">
    <property type="nucleotide sequence ID" value="NZ_JBHRSX010000017.1"/>
</dbReference>
<evidence type="ECO:0000259" key="12">
    <source>
        <dbReference type="PROSITE" id="PS52015"/>
    </source>
</evidence>
<evidence type="ECO:0000256" key="1">
    <source>
        <dbReference type="ARBA" id="ARBA00004383"/>
    </source>
</evidence>
<comment type="subcellular location">
    <subcellularLocation>
        <location evidence="1 10">Cell inner membrane</location>
        <topology evidence="1 10">Single-pass membrane protein</topology>
        <orientation evidence="1 10">Periplasmic side</orientation>
    </subcellularLocation>
</comment>
<dbReference type="NCBIfam" id="TIGR01352">
    <property type="entry name" value="tonB_Cterm"/>
    <property type="match status" value="1"/>
</dbReference>
<dbReference type="InterPro" id="IPR037682">
    <property type="entry name" value="TonB_C"/>
</dbReference>
<dbReference type="Proteomes" id="UP001595477">
    <property type="component" value="Unassembled WGS sequence"/>
</dbReference>
<evidence type="ECO:0000256" key="6">
    <source>
        <dbReference type="ARBA" id="ARBA00022692"/>
    </source>
</evidence>
<keyword evidence="11" id="KW-0732">Signal</keyword>
<evidence type="ECO:0000313" key="14">
    <source>
        <dbReference type="Proteomes" id="UP001595477"/>
    </source>
</evidence>
<dbReference type="SUPFAM" id="SSF74653">
    <property type="entry name" value="TolA/TonB C-terminal domain"/>
    <property type="match status" value="1"/>
</dbReference>
<comment type="function">
    <text evidence="10">Interacts with outer membrane receptor proteins that carry out high-affinity binding and energy dependent uptake into the periplasmic space of specific substrates. It could act to transduce energy from the cytoplasmic membrane to specific energy-requiring processes in the outer membrane, resulting in the release into the periplasm of ligands bound by these outer membrane proteins.</text>
</comment>
<keyword evidence="9" id="KW-0472">Membrane</keyword>
<evidence type="ECO:0000256" key="4">
    <source>
        <dbReference type="ARBA" id="ARBA00022475"/>
    </source>
</evidence>
<accession>A0ABV7JZ63</accession>
<dbReference type="InterPro" id="IPR051045">
    <property type="entry name" value="TonB-dependent_transducer"/>
</dbReference>
<dbReference type="Gene3D" id="3.30.2420.10">
    <property type="entry name" value="TonB"/>
    <property type="match status" value="1"/>
</dbReference>
<sequence length="130" mass="14116">MNKAIRMLGLGALIAFCSTAWAATQPPRQAPTMSADDIELAESSLIVRIDPKYPSQAARDGLEGWVMLSYNIDKHGSVSDIAVLDASPKGIFDREARRALAKWRYKPAVKGGKTQAVPGVMVLLEFNLSD</sequence>
<dbReference type="Pfam" id="PF03544">
    <property type="entry name" value="TonB_C"/>
    <property type="match status" value="1"/>
</dbReference>
<evidence type="ECO:0000256" key="2">
    <source>
        <dbReference type="ARBA" id="ARBA00006555"/>
    </source>
</evidence>
<comment type="caution">
    <text evidence="13">The sequence shown here is derived from an EMBL/GenBank/DDBJ whole genome shotgun (WGS) entry which is preliminary data.</text>
</comment>
<reference evidence="14" key="1">
    <citation type="journal article" date="2019" name="Int. J. Syst. Evol. Microbiol.">
        <title>The Global Catalogue of Microorganisms (GCM) 10K type strain sequencing project: providing services to taxonomists for standard genome sequencing and annotation.</title>
        <authorList>
            <consortium name="The Broad Institute Genomics Platform"/>
            <consortium name="The Broad Institute Genome Sequencing Center for Infectious Disease"/>
            <person name="Wu L."/>
            <person name="Ma J."/>
        </authorList>
    </citation>
    <scope>NUCLEOTIDE SEQUENCE [LARGE SCALE GENOMIC DNA]</scope>
    <source>
        <strain evidence="14">KCTC 52449</strain>
    </source>
</reference>
<protein>
    <recommendedName>
        <fullName evidence="10">Protein TonB</fullName>
    </recommendedName>
</protein>
<evidence type="ECO:0000256" key="10">
    <source>
        <dbReference type="RuleBase" id="RU362123"/>
    </source>
</evidence>
<evidence type="ECO:0000256" key="11">
    <source>
        <dbReference type="SAM" id="SignalP"/>
    </source>
</evidence>
<feature type="domain" description="TonB C-terminal" evidence="12">
    <location>
        <begin position="38"/>
        <end position="130"/>
    </location>
</feature>
<dbReference type="PROSITE" id="PS52015">
    <property type="entry name" value="TONB_CTD"/>
    <property type="match status" value="1"/>
</dbReference>
<dbReference type="EMBL" id="JBHRSX010000017">
    <property type="protein sequence ID" value="MFC3202031.1"/>
    <property type="molecule type" value="Genomic_DNA"/>
</dbReference>
<gene>
    <name evidence="13" type="ORF">ACFOEW_09390</name>
</gene>
<evidence type="ECO:0000313" key="13">
    <source>
        <dbReference type="EMBL" id="MFC3202031.1"/>
    </source>
</evidence>
<keyword evidence="6" id="KW-0812">Transmembrane</keyword>
<proteinExistence type="inferred from homology"/>